<dbReference type="InterPro" id="IPR036956">
    <property type="entry name" value="Impact_N_sf"/>
</dbReference>
<proteinExistence type="inferred from homology"/>
<evidence type="ECO:0000259" key="2">
    <source>
        <dbReference type="Pfam" id="PF01205"/>
    </source>
</evidence>
<reference evidence="4 5" key="1">
    <citation type="submission" date="2023-07" db="EMBL/GenBank/DDBJ databases">
        <title>Genomic Encyclopedia of Type Strains, Phase IV (KMG-IV): sequencing the most valuable type-strain genomes for metagenomic binning, comparative biology and taxonomic classification.</title>
        <authorList>
            <person name="Goeker M."/>
        </authorList>
    </citation>
    <scope>NUCLEOTIDE SEQUENCE [LARGE SCALE GENOMIC DNA]</scope>
    <source>
        <strain evidence="4 5">DSM 25924</strain>
    </source>
</reference>
<dbReference type="InterPro" id="IPR035647">
    <property type="entry name" value="EFG_III/V"/>
</dbReference>
<comment type="caution">
    <text evidence="4">The sequence shown here is derived from an EMBL/GenBank/DDBJ whole genome shotgun (WGS) entry which is preliminary data.</text>
</comment>
<dbReference type="Pfam" id="PF01205">
    <property type="entry name" value="Impact_N"/>
    <property type="match status" value="1"/>
</dbReference>
<keyword evidence="5" id="KW-1185">Reference proteome</keyword>
<dbReference type="Pfam" id="PF09186">
    <property type="entry name" value="DUF1949"/>
    <property type="match status" value="1"/>
</dbReference>
<dbReference type="PANTHER" id="PTHR16301:SF20">
    <property type="entry name" value="IMPACT FAMILY MEMBER YIGZ"/>
    <property type="match status" value="1"/>
</dbReference>
<organism evidence="4 5">
    <name type="scientific">Alicyclobacillus tolerans</name>
    <dbReference type="NCBI Taxonomy" id="90970"/>
    <lineage>
        <taxon>Bacteria</taxon>
        <taxon>Bacillati</taxon>
        <taxon>Bacillota</taxon>
        <taxon>Bacilli</taxon>
        <taxon>Bacillales</taxon>
        <taxon>Alicyclobacillaceae</taxon>
        <taxon>Alicyclobacillus</taxon>
    </lineage>
</organism>
<comment type="similarity">
    <text evidence="1">Belongs to the IMPACT family.</text>
</comment>
<evidence type="ECO:0000256" key="1">
    <source>
        <dbReference type="ARBA" id="ARBA00007665"/>
    </source>
</evidence>
<dbReference type="InterPro" id="IPR001498">
    <property type="entry name" value="Impact_N"/>
</dbReference>
<dbReference type="InterPro" id="IPR023582">
    <property type="entry name" value="Impact"/>
</dbReference>
<dbReference type="Gene3D" id="3.30.230.30">
    <property type="entry name" value="Impact, N-terminal domain"/>
    <property type="match status" value="1"/>
</dbReference>
<dbReference type="InterPro" id="IPR020569">
    <property type="entry name" value="UPF0029_Impact_CS"/>
</dbReference>
<dbReference type="RefSeq" id="WP_238413572.1">
    <property type="nucleotide sequence ID" value="NZ_JAURUO010000003.1"/>
</dbReference>
<protein>
    <submittedName>
        <fullName evidence="4">YigZ family protein</fullName>
    </submittedName>
</protein>
<dbReference type="Proteomes" id="UP001229209">
    <property type="component" value="Unassembled WGS sequence"/>
</dbReference>
<evidence type="ECO:0000313" key="5">
    <source>
        <dbReference type="Proteomes" id="UP001229209"/>
    </source>
</evidence>
<gene>
    <name evidence="4" type="ORF">J2S04_000653</name>
</gene>
<dbReference type="SUPFAM" id="SSF54211">
    <property type="entry name" value="Ribosomal protein S5 domain 2-like"/>
    <property type="match status" value="1"/>
</dbReference>
<dbReference type="Gene3D" id="3.30.70.240">
    <property type="match status" value="1"/>
</dbReference>
<evidence type="ECO:0000313" key="4">
    <source>
        <dbReference type="EMBL" id="MDP9727723.1"/>
    </source>
</evidence>
<accession>A0ABT9LTY1</accession>
<feature type="domain" description="Impact N-terminal" evidence="2">
    <location>
        <begin position="17"/>
        <end position="122"/>
    </location>
</feature>
<sequence length="221" mass="24762">MNSTTLAESSMFSMEIKKSKFIGRAIPLLREKDSDLWLEKIRTEERGAAHHCFAWRFGLDRVQERYSDDGEPSGTAGRPILDVIRRQQLDCLLVVVTRYFGGTLLGANGLVRAYTEAAAGALQAAVKMALFQATVLEVTLPYSDYGRLEYALHNEGVHILESDFTDNVRLRLLLSLQDTSHWQAAIQEWTAGRATIHLSPPVWAGRVDHGELRLENLPQGL</sequence>
<dbReference type="PANTHER" id="PTHR16301">
    <property type="entry name" value="IMPACT-RELATED"/>
    <property type="match status" value="1"/>
</dbReference>
<dbReference type="EMBL" id="JAURUO010000003">
    <property type="protein sequence ID" value="MDP9727723.1"/>
    <property type="molecule type" value="Genomic_DNA"/>
</dbReference>
<dbReference type="InterPro" id="IPR015269">
    <property type="entry name" value="UPF0029_Impact_C"/>
</dbReference>
<dbReference type="PROSITE" id="PS00910">
    <property type="entry name" value="UPF0029"/>
    <property type="match status" value="1"/>
</dbReference>
<dbReference type="SUPFAM" id="SSF54980">
    <property type="entry name" value="EF-G C-terminal domain-like"/>
    <property type="match status" value="1"/>
</dbReference>
<dbReference type="InterPro" id="IPR020568">
    <property type="entry name" value="Ribosomal_Su5_D2-typ_SF"/>
</dbReference>
<name>A0ABT9LTY1_9BACL</name>
<feature type="domain" description="UPF0029" evidence="3">
    <location>
        <begin position="138"/>
        <end position="193"/>
    </location>
</feature>
<evidence type="ECO:0000259" key="3">
    <source>
        <dbReference type="Pfam" id="PF09186"/>
    </source>
</evidence>